<dbReference type="PANTHER" id="PTHR36919">
    <property type="entry name" value="BLR1215 PROTEIN"/>
    <property type="match status" value="1"/>
</dbReference>
<evidence type="ECO:0000259" key="2">
    <source>
        <dbReference type="Pfam" id="PF09917"/>
    </source>
</evidence>
<dbReference type="RefSeq" id="WP_159123421.1">
    <property type="nucleotide sequence ID" value="NZ_CP060811.1"/>
</dbReference>
<dbReference type="AlphaFoldDB" id="A0A7T7WLM9"/>
<name>A0A7T7WLM9_9GAMM</name>
<feature type="chain" id="PRO_5032476808" evidence="1">
    <location>
        <begin position="24"/>
        <end position="153"/>
    </location>
</feature>
<dbReference type="Gene3D" id="2.40.128.520">
    <property type="match status" value="1"/>
</dbReference>
<keyword evidence="1" id="KW-0732">Signal</keyword>
<reference evidence="3 4" key="1">
    <citation type="submission" date="2020-08" db="EMBL/GenBank/DDBJ databases">
        <title>Emergence of ISAba1-mediated novel tet(X) in Acinetobacter variabilis from a chicken farm.</title>
        <authorList>
            <person name="Peng K."/>
            <person name="Li R."/>
        </authorList>
    </citation>
    <scope>NUCLEOTIDE SEQUENCE [LARGE SCALE GENOMIC DNA]</scope>
    <source>
        <strain evidence="3 4">XM9F202-2</strain>
    </source>
</reference>
<protein>
    <submittedName>
        <fullName evidence="3">DUF2147 domain-containing protein</fullName>
    </submittedName>
</protein>
<organism evidence="3 4">
    <name type="scientific">Acinetobacter variabilis</name>
    <dbReference type="NCBI Taxonomy" id="70346"/>
    <lineage>
        <taxon>Bacteria</taxon>
        <taxon>Pseudomonadati</taxon>
        <taxon>Pseudomonadota</taxon>
        <taxon>Gammaproteobacteria</taxon>
        <taxon>Moraxellales</taxon>
        <taxon>Moraxellaceae</taxon>
        <taxon>Acinetobacter</taxon>
    </lineage>
</organism>
<evidence type="ECO:0000256" key="1">
    <source>
        <dbReference type="SAM" id="SignalP"/>
    </source>
</evidence>
<dbReference type="Pfam" id="PF09917">
    <property type="entry name" value="DUF2147"/>
    <property type="match status" value="1"/>
</dbReference>
<sequence>MRFKLLCSIILTAASTISLSAFANSDPLLGHWKTIDDRTGYSLADVVISKDAQNHYIAKIVHVREIPGAARQQTCTLCKGALKDQPLIGLTMLKGLSSHPEHSNEFINGTLLDPVSGQLYQARARLKNNGRHLAIHSRAEGAPVGRNMTWIKN</sequence>
<feature type="domain" description="DUF2147" evidence="2">
    <location>
        <begin position="30"/>
        <end position="151"/>
    </location>
</feature>
<accession>A0A7T7WLM9</accession>
<dbReference type="InterPro" id="IPR019223">
    <property type="entry name" value="DUF2147"/>
</dbReference>
<dbReference type="PANTHER" id="PTHR36919:SF3">
    <property type="entry name" value="BLL5882 PROTEIN"/>
    <property type="match status" value="1"/>
</dbReference>
<evidence type="ECO:0000313" key="3">
    <source>
        <dbReference type="EMBL" id="QQN89491.1"/>
    </source>
</evidence>
<proteinExistence type="predicted"/>
<dbReference type="Proteomes" id="UP000596079">
    <property type="component" value="Chromosome"/>
</dbReference>
<evidence type="ECO:0000313" key="4">
    <source>
        <dbReference type="Proteomes" id="UP000596079"/>
    </source>
</evidence>
<dbReference type="EMBL" id="CP060811">
    <property type="protein sequence ID" value="QQN89491.1"/>
    <property type="molecule type" value="Genomic_DNA"/>
</dbReference>
<gene>
    <name evidence="3" type="ORF">IAQ69_01355</name>
</gene>
<feature type="signal peptide" evidence="1">
    <location>
        <begin position="1"/>
        <end position="23"/>
    </location>
</feature>